<reference evidence="10" key="2">
    <citation type="submission" date="2023-06" db="EMBL/GenBank/DDBJ databases">
        <authorList>
            <consortium name="Lawrence Berkeley National Laboratory"/>
            <person name="Haridas S."/>
            <person name="Hensen N."/>
            <person name="Bonometti L."/>
            <person name="Westerberg I."/>
            <person name="Brannstrom I.O."/>
            <person name="Guillou S."/>
            <person name="Cros-Aarteil S."/>
            <person name="Calhoun S."/>
            <person name="Kuo A."/>
            <person name="Mondo S."/>
            <person name="Pangilinan J."/>
            <person name="Riley R."/>
            <person name="Labutti K."/>
            <person name="Andreopoulos B."/>
            <person name="Lipzen A."/>
            <person name="Chen C."/>
            <person name="Yanf M."/>
            <person name="Daum C."/>
            <person name="Ng V."/>
            <person name="Clum A."/>
            <person name="Steindorff A."/>
            <person name="Ohm R."/>
            <person name="Martin F."/>
            <person name="Silar P."/>
            <person name="Natvig D."/>
            <person name="Lalanne C."/>
            <person name="Gautier V."/>
            <person name="Ament-Velasquez S.L."/>
            <person name="Kruys A."/>
            <person name="Hutchinson M.I."/>
            <person name="Powell A.J."/>
            <person name="Barry K."/>
            <person name="Miller A.N."/>
            <person name="Grigoriev I.V."/>
            <person name="Debuchy R."/>
            <person name="Gladieux P."/>
            <person name="Thoren M.H."/>
            <person name="Johannesson H."/>
        </authorList>
    </citation>
    <scope>NUCLEOTIDE SEQUENCE</scope>
    <source>
        <strain evidence="10">CBS 118394</strain>
    </source>
</reference>
<dbReference type="GO" id="GO:0005506">
    <property type="term" value="F:iron ion binding"/>
    <property type="evidence" value="ECO:0007669"/>
    <property type="project" value="InterPro"/>
</dbReference>
<evidence type="ECO:0000256" key="9">
    <source>
        <dbReference type="SAM" id="Phobius"/>
    </source>
</evidence>
<accession>A0AAE0MBT6</accession>
<comment type="caution">
    <text evidence="10">The sequence shown here is derived from an EMBL/GenBank/DDBJ whole genome shotgun (WGS) entry which is preliminary data.</text>
</comment>
<keyword evidence="11" id="KW-1185">Reference proteome</keyword>
<dbReference type="Gene3D" id="1.10.630.10">
    <property type="entry name" value="Cytochrome P450"/>
    <property type="match status" value="1"/>
</dbReference>
<sequence length="465" mass="52536">MSEIVIWWFTALLALILVEWVVRTLYLHPLRGFPGPRIAALGSYLEFYYDVMKDGTYLWEIEKMHEKYGPVVRINADELHIRDPDYYSTVYAGPGHRINKYGSAVAAYTVPRASIATVDHDLHRIQQVMISPYFSLKSIKALEPLIDERIDRLCERLDERRRKGIVVELDGAFAALTYDVITAYFYGSHQDELANDELKSSVRDAVVGLIGFYHFSRFLPFLASALKHLPIPISEVDIKKKMRDPALPVCHNALKDPSLPTEENDLDRLVDEGKTIIFAGTETTTRALSVAHMAALAPGPCDEYSYSELTGVINEALRFTHGVSARLPRISVDEPLRFGEWVIPPGTVLSCFQTPVSMSSPLQHMDPSIFPNPRAFNPGRWIRAAEDGMDLSKYMVSFTKGSRACLGIHMAYAEMYLVIARIIRRFELELHDTTGDDVEVYHIRLTGYPRKGLGDIKVRVVGDNT</sequence>
<dbReference type="InterPro" id="IPR002401">
    <property type="entry name" value="Cyt_P450_E_grp-I"/>
</dbReference>
<dbReference type="PRINTS" id="PR00385">
    <property type="entry name" value="P450"/>
</dbReference>
<evidence type="ECO:0000256" key="8">
    <source>
        <dbReference type="PIRSR" id="PIRSR602401-1"/>
    </source>
</evidence>
<evidence type="ECO:0000313" key="10">
    <source>
        <dbReference type="EMBL" id="KAK3325938.1"/>
    </source>
</evidence>
<reference evidence="10" key="1">
    <citation type="journal article" date="2023" name="Mol. Phylogenet. Evol.">
        <title>Genome-scale phylogeny and comparative genomics of the fungal order Sordariales.</title>
        <authorList>
            <person name="Hensen N."/>
            <person name="Bonometti L."/>
            <person name="Westerberg I."/>
            <person name="Brannstrom I.O."/>
            <person name="Guillou S."/>
            <person name="Cros-Aarteil S."/>
            <person name="Calhoun S."/>
            <person name="Haridas S."/>
            <person name="Kuo A."/>
            <person name="Mondo S."/>
            <person name="Pangilinan J."/>
            <person name="Riley R."/>
            <person name="LaButti K."/>
            <person name="Andreopoulos B."/>
            <person name="Lipzen A."/>
            <person name="Chen C."/>
            <person name="Yan M."/>
            <person name="Daum C."/>
            <person name="Ng V."/>
            <person name="Clum A."/>
            <person name="Steindorff A."/>
            <person name="Ohm R.A."/>
            <person name="Martin F."/>
            <person name="Silar P."/>
            <person name="Natvig D.O."/>
            <person name="Lalanne C."/>
            <person name="Gautier V."/>
            <person name="Ament-Velasquez S.L."/>
            <person name="Kruys A."/>
            <person name="Hutchinson M.I."/>
            <person name="Powell A.J."/>
            <person name="Barry K."/>
            <person name="Miller A.N."/>
            <person name="Grigoriev I.V."/>
            <person name="Debuchy R."/>
            <person name="Gladieux P."/>
            <person name="Hiltunen Thoren M."/>
            <person name="Johannesson H."/>
        </authorList>
    </citation>
    <scope>NUCLEOTIDE SEQUENCE</scope>
    <source>
        <strain evidence="10">CBS 118394</strain>
    </source>
</reference>
<keyword evidence="9" id="KW-1133">Transmembrane helix</keyword>
<dbReference type="SUPFAM" id="SSF48264">
    <property type="entry name" value="Cytochrome P450"/>
    <property type="match status" value="1"/>
</dbReference>
<evidence type="ECO:0000256" key="4">
    <source>
        <dbReference type="ARBA" id="ARBA00022723"/>
    </source>
</evidence>
<evidence type="ECO:0000313" key="11">
    <source>
        <dbReference type="Proteomes" id="UP001283341"/>
    </source>
</evidence>
<evidence type="ECO:0000256" key="6">
    <source>
        <dbReference type="ARBA" id="ARBA00023004"/>
    </source>
</evidence>
<dbReference type="GO" id="GO:0016705">
    <property type="term" value="F:oxidoreductase activity, acting on paired donors, with incorporation or reduction of molecular oxygen"/>
    <property type="evidence" value="ECO:0007669"/>
    <property type="project" value="InterPro"/>
</dbReference>
<keyword evidence="7" id="KW-0503">Monooxygenase</keyword>
<keyword evidence="5" id="KW-0560">Oxidoreductase</keyword>
<evidence type="ECO:0000256" key="5">
    <source>
        <dbReference type="ARBA" id="ARBA00023002"/>
    </source>
</evidence>
<name>A0AAE0MBT6_9PEZI</name>
<keyword evidence="4 8" id="KW-0479">Metal-binding</keyword>
<evidence type="ECO:0000256" key="1">
    <source>
        <dbReference type="ARBA" id="ARBA00001971"/>
    </source>
</evidence>
<dbReference type="EMBL" id="JAUEDM010000002">
    <property type="protein sequence ID" value="KAK3325938.1"/>
    <property type="molecule type" value="Genomic_DNA"/>
</dbReference>
<dbReference type="GO" id="GO:0004497">
    <property type="term" value="F:monooxygenase activity"/>
    <property type="evidence" value="ECO:0007669"/>
    <property type="project" value="UniProtKB-KW"/>
</dbReference>
<dbReference type="InterPro" id="IPR001128">
    <property type="entry name" value="Cyt_P450"/>
</dbReference>
<dbReference type="CDD" id="cd11062">
    <property type="entry name" value="CYP58-like"/>
    <property type="match status" value="1"/>
</dbReference>
<keyword evidence="9" id="KW-0472">Membrane</keyword>
<keyword evidence="9" id="KW-0812">Transmembrane</keyword>
<comment type="similarity">
    <text evidence="2">Belongs to the cytochrome P450 family.</text>
</comment>
<evidence type="ECO:0000256" key="2">
    <source>
        <dbReference type="ARBA" id="ARBA00010617"/>
    </source>
</evidence>
<dbReference type="PANTHER" id="PTHR24305">
    <property type="entry name" value="CYTOCHROME P450"/>
    <property type="match status" value="1"/>
</dbReference>
<evidence type="ECO:0000256" key="7">
    <source>
        <dbReference type="ARBA" id="ARBA00023033"/>
    </source>
</evidence>
<keyword evidence="3 8" id="KW-0349">Heme</keyword>
<dbReference type="AlphaFoldDB" id="A0AAE0MBT6"/>
<organism evidence="10 11">
    <name type="scientific">Apodospora peruviana</name>
    <dbReference type="NCBI Taxonomy" id="516989"/>
    <lineage>
        <taxon>Eukaryota</taxon>
        <taxon>Fungi</taxon>
        <taxon>Dikarya</taxon>
        <taxon>Ascomycota</taxon>
        <taxon>Pezizomycotina</taxon>
        <taxon>Sordariomycetes</taxon>
        <taxon>Sordariomycetidae</taxon>
        <taxon>Sordariales</taxon>
        <taxon>Lasiosphaeriaceae</taxon>
        <taxon>Apodospora</taxon>
    </lineage>
</organism>
<feature type="binding site" description="axial binding residue" evidence="8">
    <location>
        <position position="405"/>
    </location>
    <ligand>
        <name>heme</name>
        <dbReference type="ChEBI" id="CHEBI:30413"/>
    </ligand>
    <ligandPart>
        <name>Fe</name>
        <dbReference type="ChEBI" id="CHEBI:18248"/>
    </ligandPart>
</feature>
<feature type="transmembrane region" description="Helical" evidence="9">
    <location>
        <begin position="6"/>
        <end position="27"/>
    </location>
</feature>
<comment type="cofactor">
    <cofactor evidence="1 8">
        <name>heme</name>
        <dbReference type="ChEBI" id="CHEBI:30413"/>
    </cofactor>
</comment>
<dbReference type="GO" id="GO:0020037">
    <property type="term" value="F:heme binding"/>
    <property type="evidence" value="ECO:0007669"/>
    <property type="project" value="InterPro"/>
</dbReference>
<dbReference type="Pfam" id="PF00067">
    <property type="entry name" value="p450"/>
    <property type="match status" value="2"/>
</dbReference>
<dbReference type="InterPro" id="IPR036396">
    <property type="entry name" value="Cyt_P450_sf"/>
</dbReference>
<dbReference type="Proteomes" id="UP001283341">
    <property type="component" value="Unassembled WGS sequence"/>
</dbReference>
<dbReference type="PRINTS" id="PR00463">
    <property type="entry name" value="EP450I"/>
</dbReference>
<dbReference type="PANTHER" id="PTHR24305:SF157">
    <property type="entry name" value="N-ACETYLTRYPTOPHAN 6-HYDROXYLASE IVOC-RELATED"/>
    <property type="match status" value="1"/>
</dbReference>
<proteinExistence type="inferred from homology"/>
<gene>
    <name evidence="10" type="ORF">B0H66DRAFT_573620</name>
</gene>
<keyword evidence="6 8" id="KW-0408">Iron</keyword>
<protein>
    <submittedName>
        <fullName evidence="10">Cytochrome protein</fullName>
    </submittedName>
</protein>
<evidence type="ECO:0000256" key="3">
    <source>
        <dbReference type="ARBA" id="ARBA00022617"/>
    </source>
</evidence>
<dbReference type="InterPro" id="IPR050121">
    <property type="entry name" value="Cytochrome_P450_monoxygenase"/>
</dbReference>